<dbReference type="PROSITE" id="PS51819">
    <property type="entry name" value="VOC"/>
    <property type="match status" value="1"/>
</dbReference>
<dbReference type="SUPFAM" id="SSF54593">
    <property type="entry name" value="Glyoxalase/Bleomycin resistance protein/Dihydroxybiphenyl dioxygenase"/>
    <property type="match status" value="1"/>
</dbReference>
<reference evidence="2 3" key="1">
    <citation type="journal article" date="2015" name="Genome Announc.">
        <title>Expanding the biotechnology potential of lactobacilli through comparative genomics of 213 strains and associated genera.</title>
        <authorList>
            <person name="Sun Z."/>
            <person name="Harris H.M."/>
            <person name="McCann A."/>
            <person name="Guo C."/>
            <person name="Argimon S."/>
            <person name="Zhang W."/>
            <person name="Yang X."/>
            <person name="Jeffery I.B."/>
            <person name="Cooney J.C."/>
            <person name="Kagawa T.F."/>
            <person name="Liu W."/>
            <person name="Song Y."/>
            <person name="Salvetti E."/>
            <person name="Wrobel A."/>
            <person name="Rasinkangas P."/>
            <person name="Parkhill J."/>
            <person name="Rea M.C."/>
            <person name="O'Sullivan O."/>
            <person name="Ritari J."/>
            <person name="Douillard F.P."/>
            <person name="Paul Ross R."/>
            <person name="Yang R."/>
            <person name="Briner A.E."/>
            <person name="Felis G.E."/>
            <person name="de Vos W.M."/>
            <person name="Barrangou R."/>
            <person name="Klaenhammer T.R."/>
            <person name="Caufield P.W."/>
            <person name="Cui Y."/>
            <person name="Zhang H."/>
            <person name="O'Toole P.W."/>
        </authorList>
    </citation>
    <scope>NUCLEOTIDE SEQUENCE [LARGE SCALE GENOMIC DNA]</scope>
    <source>
        <strain evidence="2 3">LMG 26013</strain>
    </source>
</reference>
<accession>A0A0R2M178</accession>
<dbReference type="Proteomes" id="UP000051783">
    <property type="component" value="Unassembled WGS sequence"/>
</dbReference>
<organism evidence="2 3">
    <name type="scientific">Lactiplantibacillus xiangfangensis</name>
    <dbReference type="NCBI Taxonomy" id="942150"/>
    <lineage>
        <taxon>Bacteria</taxon>
        <taxon>Bacillati</taxon>
        <taxon>Bacillota</taxon>
        <taxon>Bacilli</taxon>
        <taxon>Lactobacillales</taxon>
        <taxon>Lactobacillaceae</taxon>
        <taxon>Lactiplantibacillus</taxon>
    </lineage>
</organism>
<evidence type="ECO:0000259" key="1">
    <source>
        <dbReference type="PROSITE" id="PS51819"/>
    </source>
</evidence>
<gene>
    <name evidence="2" type="ORF">IV64_GL001270</name>
</gene>
<dbReference type="PANTHER" id="PTHR36437">
    <property type="entry name" value="GLYOXALASE/BLEOMYCIN RESISTANCE PROTEIN/DIOXYGENASE"/>
    <property type="match status" value="1"/>
</dbReference>
<evidence type="ECO:0000313" key="2">
    <source>
        <dbReference type="EMBL" id="KRO07816.1"/>
    </source>
</evidence>
<dbReference type="Gene3D" id="3.10.180.10">
    <property type="entry name" value="2,3-Dihydroxybiphenyl 1,2-Dioxygenase, domain 1"/>
    <property type="match status" value="1"/>
</dbReference>
<sequence length="111" mass="12359">MVYVTDVEKVVQFWQDHLGARVAEINPLPDGSNNVVLKITPEVELAFFSKAFIAQYSPEVATNFPSLMFFSDQFNTLHHQIPGAGPVVDNHGQLTFNFADPEGNYFVVAKS</sequence>
<dbReference type="STRING" id="942150.IV64_GL001270"/>
<dbReference type="AlphaFoldDB" id="A0A0R2M178"/>
<comment type="caution">
    <text evidence="2">The sequence shown here is derived from an EMBL/GenBank/DDBJ whole genome shotgun (WGS) entry which is preliminary data.</text>
</comment>
<proteinExistence type="predicted"/>
<dbReference type="EMBL" id="JQCL01000098">
    <property type="protein sequence ID" value="KRO07816.1"/>
    <property type="molecule type" value="Genomic_DNA"/>
</dbReference>
<keyword evidence="3" id="KW-1185">Reference proteome</keyword>
<dbReference type="InterPro" id="IPR004360">
    <property type="entry name" value="Glyas_Fos-R_dOase_dom"/>
</dbReference>
<dbReference type="Pfam" id="PF00903">
    <property type="entry name" value="Glyoxalase"/>
    <property type="match status" value="1"/>
</dbReference>
<dbReference type="InterPro" id="IPR037523">
    <property type="entry name" value="VOC_core"/>
</dbReference>
<dbReference type="PANTHER" id="PTHR36437:SF2">
    <property type="entry name" value="GLYOXALASE_BLEOMYCIN RESISTANCE PROTEIN_DIOXYGENASE"/>
    <property type="match status" value="1"/>
</dbReference>
<evidence type="ECO:0000313" key="3">
    <source>
        <dbReference type="Proteomes" id="UP000051783"/>
    </source>
</evidence>
<dbReference type="InterPro" id="IPR029068">
    <property type="entry name" value="Glyas_Bleomycin-R_OHBP_Dase"/>
</dbReference>
<dbReference type="PATRIC" id="fig|942150.3.peg.1307"/>
<protein>
    <recommendedName>
        <fullName evidence="1">VOC domain-containing protein</fullName>
    </recommendedName>
</protein>
<feature type="domain" description="VOC" evidence="1">
    <location>
        <begin position="1"/>
        <end position="111"/>
    </location>
</feature>
<name>A0A0R2M178_9LACO</name>